<dbReference type="Proteomes" id="UP001271007">
    <property type="component" value="Unassembled WGS sequence"/>
</dbReference>
<evidence type="ECO:0000313" key="6">
    <source>
        <dbReference type="Proteomes" id="UP001271007"/>
    </source>
</evidence>
<protein>
    <recommendedName>
        <fullName evidence="7">Kelch repeat protein</fullName>
    </recommendedName>
</protein>
<keyword evidence="4" id="KW-1133">Transmembrane helix</keyword>
<evidence type="ECO:0000256" key="2">
    <source>
        <dbReference type="ARBA" id="ARBA00023004"/>
    </source>
</evidence>
<feature type="transmembrane region" description="Helical" evidence="4">
    <location>
        <begin position="428"/>
        <end position="450"/>
    </location>
</feature>
<keyword evidence="4" id="KW-0472">Membrane</keyword>
<dbReference type="InterPro" id="IPR015915">
    <property type="entry name" value="Kelch-typ_b-propeller"/>
</dbReference>
<gene>
    <name evidence="5" type="ORF">LTR09_010007</name>
</gene>
<name>A0AAJ0DF58_9PEZI</name>
<sequence length="535" mass="57824">MASRRPSHAAIVAGNYLYVDGGEVTMWNGEGNGLQATNPQSRGGLLTQADNYTYSIDLSSSWTNSSLTLTQIAKSAPVLNTGALWLDASGDIFYAYDGSISGAPPTWYNNEVPTNSVWQFSPSGDSGLWSLAPVAPSSNFSVRSRVSQAAYAYGNGLGFALGGIENAATELYTDINDVLDWSLVPDIVKALPFYPGLVMFNSSSQEWSNLSSTGYSYYGFTSNSMAHFMPTFGTAGLFLVFGGYTTKDEQMVPFQSISMYDPITQEWQSQQASGDIPGIRECGCVVGVEGDDGTYEIFLYGGRILGDAASTISSGAVHVLSLPSFQWKMLAAPQQAGRYMHSCNLSGIGVFDLTNGEWADSYDADTAAYVTPDTVKEAIAQYGKYPKQWSCPNIEVWFRCEGTSAARTSSSSSGGDSKKRPSSNIGPIVGGVVGGVVVGALIAGIIYLVLRRRRKNNYKAWHDPTDDQEGYGKQERYEKRLSEPLVEAEGEGHQHELADTQPLAELSDSDNMKPEAPEAERHELESPDHRPIGSH</sequence>
<dbReference type="EMBL" id="JAWDJX010000046">
    <property type="protein sequence ID" value="KAK3048698.1"/>
    <property type="molecule type" value="Genomic_DNA"/>
</dbReference>
<feature type="region of interest" description="Disordered" evidence="3">
    <location>
        <begin position="406"/>
        <end position="425"/>
    </location>
</feature>
<dbReference type="PANTHER" id="PTHR47435:SF4">
    <property type="entry name" value="KELCH REPEAT PROTEIN (AFU_ORTHOLOGUE AFUA_5G12780)"/>
    <property type="match status" value="1"/>
</dbReference>
<feature type="compositionally biased region" description="Basic and acidic residues" evidence="3">
    <location>
        <begin position="510"/>
        <end position="535"/>
    </location>
</feature>
<dbReference type="SUPFAM" id="SSF117281">
    <property type="entry name" value="Kelch motif"/>
    <property type="match status" value="1"/>
</dbReference>
<keyword evidence="2" id="KW-0408">Iron</keyword>
<keyword evidence="4" id="KW-0812">Transmembrane</keyword>
<evidence type="ECO:0008006" key="7">
    <source>
        <dbReference type="Google" id="ProtNLM"/>
    </source>
</evidence>
<evidence type="ECO:0000313" key="5">
    <source>
        <dbReference type="EMBL" id="KAK3048698.1"/>
    </source>
</evidence>
<dbReference type="AlphaFoldDB" id="A0AAJ0DF58"/>
<organism evidence="5 6">
    <name type="scientific">Extremus antarcticus</name>
    <dbReference type="NCBI Taxonomy" id="702011"/>
    <lineage>
        <taxon>Eukaryota</taxon>
        <taxon>Fungi</taxon>
        <taxon>Dikarya</taxon>
        <taxon>Ascomycota</taxon>
        <taxon>Pezizomycotina</taxon>
        <taxon>Dothideomycetes</taxon>
        <taxon>Dothideomycetidae</taxon>
        <taxon>Mycosphaerellales</taxon>
        <taxon>Extremaceae</taxon>
        <taxon>Extremus</taxon>
    </lineage>
</organism>
<feature type="compositionally biased region" description="Low complexity" evidence="3">
    <location>
        <begin position="406"/>
        <end position="415"/>
    </location>
</feature>
<keyword evidence="1" id="KW-0677">Repeat</keyword>
<dbReference type="GO" id="GO:0019760">
    <property type="term" value="P:glucosinolate metabolic process"/>
    <property type="evidence" value="ECO:0007669"/>
    <property type="project" value="UniProtKB-ARBA"/>
</dbReference>
<dbReference type="PANTHER" id="PTHR47435">
    <property type="entry name" value="KELCH REPEAT PROTEIN (AFU_ORTHOLOGUE AFUA_5G12780)"/>
    <property type="match status" value="1"/>
</dbReference>
<keyword evidence="6" id="KW-1185">Reference proteome</keyword>
<comment type="caution">
    <text evidence="5">The sequence shown here is derived from an EMBL/GenBank/DDBJ whole genome shotgun (WGS) entry which is preliminary data.</text>
</comment>
<proteinExistence type="predicted"/>
<accession>A0AAJ0DF58</accession>
<evidence type="ECO:0000256" key="3">
    <source>
        <dbReference type="SAM" id="MobiDB-lite"/>
    </source>
</evidence>
<evidence type="ECO:0000256" key="4">
    <source>
        <dbReference type="SAM" id="Phobius"/>
    </source>
</evidence>
<evidence type="ECO:0000256" key="1">
    <source>
        <dbReference type="ARBA" id="ARBA00022737"/>
    </source>
</evidence>
<feature type="region of interest" description="Disordered" evidence="3">
    <location>
        <begin position="482"/>
        <end position="535"/>
    </location>
</feature>
<reference evidence="5" key="1">
    <citation type="submission" date="2023-04" db="EMBL/GenBank/DDBJ databases">
        <title>Black Yeasts Isolated from many extreme environments.</title>
        <authorList>
            <person name="Coleine C."/>
            <person name="Stajich J.E."/>
            <person name="Selbmann L."/>
        </authorList>
    </citation>
    <scope>NUCLEOTIDE SEQUENCE</scope>
    <source>
        <strain evidence="5">CCFEE 5312</strain>
    </source>
</reference>
<dbReference type="Gene3D" id="2.120.10.80">
    <property type="entry name" value="Kelch-type beta propeller"/>
    <property type="match status" value="1"/>
</dbReference>